<dbReference type="AlphaFoldDB" id="A0AAI9MU63"/>
<name>A0AAI9MU63_MORMO</name>
<reference evidence="1" key="1">
    <citation type="submission" date="2024-02" db="EMBL/GenBank/DDBJ databases">
        <authorList>
            <consortium name="Clinical and Environmental Microbiology Branch: Whole genome sequencing antimicrobial resistance pathogens in the healthcare setting"/>
        </authorList>
    </citation>
    <scope>NUCLEOTIDE SEQUENCE</scope>
    <source>
        <strain evidence="1">2023KU-00017</strain>
    </source>
</reference>
<proteinExistence type="predicted"/>
<dbReference type="EMBL" id="ABKJEP030000052">
    <property type="protein sequence ID" value="EMO9457690.1"/>
    <property type="molecule type" value="Genomic_DNA"/>
</dbReference>
<evidence type="ECO:0000313" key="1">
    <source>
        <dbReference type="EMBL" id="EMO9457690.1"/>
    </source>
</evidence>
<protein>
    <recommendedName>
        <fullName evidence="2">Lipoprotein</fullName>
    </recommendedName>
</protein>
<comment type="caution">
    <text evidence="1">The sequence shown here is derived from an EMBL/GenBank/DDBJ whole genome shotgun (WGS) entry which is preliminary data.</text>
</comment>
<gene>
    <name evidence="1" type="ORF">PN925_003089</name>
</gene>
<organism evidence="1">
    <name type="scientific">Morganella morganii</name>
    <name type="common">Proteus morganii</name>
    <dbReference type="NCBI Taxonomy" id="582"/>
    <lineage>
        <taxon>Bacteria</taxon>
        <taxon>Pseudomonadati</taxon>
        <taxon>Pseudomonadota</taxon>
        <taxon>Gammaproteobacteria</taxon>
        <taxon>Enterobacterales</taxon>
        <taxon>Morganellaceae</taxon>
        <taxon>Morganella</taxon>
    </lineage>
</organism>
<sequence length="166" mass="18890">MKKRFLLLSAFILSGCVMSDGELRERYAAHYSQSPAYVAAFKQRIDTMSVNEIAAMGAENDRARMQGQPRMKVDDTVYIEKIEAKGSDVIYHYSLSAEWLNKPAAARESDQKNMQKDLIYRTCSLQTVRLAQAKGLAEIHYYYDDYPGHILFTLNANKAVCEKNGF</sequence>
<dbReference type="PROSITE" id="PS51257">
    <property type="entry name" value="PROKAR_LIPOPROTEIN"/>
    <property type="match status" value="1"/>
</dbReference>
<accession>A0AAI9MU63</accession>
<dbReference type="RefSeq" id="WP_072869801.1">
    <property type="nucleotide sequence ID" value="NZ_CAXOOS010000002.1"/>
</dbReference>
<evidence type="ECO:0008006" key="2">
    <source>
        <dbReference type="Google" id="ProtNLM"/>
    </source>
</evidence>